<dbReference type="EMBL" id="BAABME010028478">
    <property type="protein sequence ID" value="GAA0179565.1"/>
    <property type="molecule type" value="Genomic_DNA"/>
</dbReference>
<feature type="region of interest" description="Disordered" evidence="1">
    <location>
        <begin position="1"/>
        <end position="47"/>
    </location>
</feature>
<evidence type="ECO:0000313" key="3">
    <source>
        <dbReference type="Proteomes" id="UP001454036"/>
    </source>
</evidence>
<dbReference type="Proteomes" id="UP001454036">
    <property type="component" value="Unassembled WGS sequence"/>
</dbReference>
<protein>
    <submittedName>
        <fullName evidence="2">Uncharacterized protein</fullName>
    </submittedName>
</protein>
<gene>
    <name evidence="2" type="ORF">LIER_42220</name>
</gene>
<evidence type="ECO:0000313" key="2">
    <source>
        <dbReference type="EMBL" id="GAA0179565.1"/>
    </source>
</evidence>
<keyword evidence="3" id="KW-1185">Reference proteome</keyword>
<comment type="caution">
    <text evidence="2">The sequence shown here is derived from an EMBL/GenBank/DDBJ whole genome shotgun (WGS) entry which is preliminary data.</text>
</comment>
<reference evidence="2 3" key="1">
    <citation type="submission" date="2024-01" db="EMBL/GenBank/DDBJ databases">
        <title>The complete chloroplast genome sequence of Lithospermum erythrorhizon: insights into the phylogenetic relationship among Boraginaceae species and the maternal lineages of purple gromwells.</title>
        <authorList>
            <person name="Okada T."/>
            <person name="Watanabe K."/>
        </authorList>
    </citation>
    <scope>NUCLEOTIDE SEQUENCE [LARGE SCALE GENOMIC DNA]</scope>
</reference>
<organism evidence="2 3">
    <name type="scientific">Lithospermum erythrorhizon</name>
    <name type="common">Purple gromwell</name>
    <name type="synonym">Lithospermum officinale var. erythrorhizon</name>
    <dbReference type="NCBI Taxonomy" id="34254"/>
    <lineage>
        <taxon>Eukaryota</taxon>
        <taxon>Viridiplantae</taxon>
        <taxon>Streptophyta</taxon>
        <taxon>Embryophyta</taxon>
        <taxon>Tracheophyta</taxon>
        <taxon>Spermatophyta</taxon>
        <taxon>Magnoliopsida</taxon>
        <taxon>eudicotyledons</taxon>
        <taxon>Gunneridae</taxon>
        <taxon>Pentapetalae</taxon>
        <taxon>asterids</taxon>
        <taxon>lamiids</taxon>
        <taxon>Boraginales</taxon>
        <taxon>Boraginaceae</taxon>
        <taxon>Boraginoideae</taxon>
        <taxon>Lithospermeae</taxon>
        <taxon>Lithospermum</taxon>
    </lineage>
</organism>
<sequence>METSAQLGSRPRMGRLQKKVSTPSSWADQVEEEVRQEKKRSTTSQGRPLVETVDVSREIHKQIVQAAQVTTKIPRGEESDRQLNSQELVITGANNSAMESKVAADQHKGVTQSTKKVPTKKFHIELPIDFDPIMCNKDDATEEMSWSQLISGSIKLVARRSVSPVGRSSEKLKKLLNRVDLLDHHAGKAIILDKKEYSEENEEFFNQYIIGHTVLVTIIIGHNVEGKVGEDEEEVLVEVTALSLQIVFPKVAINREKLKTEMNYQKSVAELADNLPDASGAGIARSGHLDVAHRPYYGTGRSVSIVGGRRPTVLAVEVRRPF</sequence>
<name>A0AAV3RPC8_LITER</name>
<evidence type="ECO:0000256" key="1">
    <source>
        <dbReference type="SAM" id="MobiDB-lite"/>
    </source>
</evidence>
<accession>A0AAV3RPC8</accession>
<proteinExistence type="predicted"/>
<dbReference type="AlphaFoldDB" id="A0AAV3RPC8"/>